<evidence type="ECO:0008006" key="4">
    <source>
        <dbReference type="Google" id="ProtNLM"/>
    </source>
</evidence>
<feature type="compositionally biased region" description="Polar residues" evidence="1">
    <location>
        <begin position="21"/>
        <end position="47"/>
    </location>
</feature>
<evidence type="ECO:0000313" key="2">
    <source>
        <dbReference type="EMBL" id="KAL3698026.1"/>
    </source>
</evidence>
<feature type="compositionally biased region" description="Polar residues" evidence="1">
    <location>
        <begin position="1"/>
        <end position="10"/>
    </location>
</feature>
<feature type="compositionally biased region" description="Acidic residues" evidence="1">
    <location>
        <begin position="207"/>
        <end position="217"/>
    </location>
</feature>
<protein>
    <recommendedName>
        <fullName evidence="4">No apical meristem-associated C-terminal domain-containing protein</fullName>
    </recommendedName>
</protein>
<comment type="caution">
    <text evidence="2">The sequence shown here is derived from an EMBL/GenBank/DDBJ whole genome shotgun (WGS) entry which is preliminary data.</text>
</comment>
<dbReference type="Proteomes" id="UP001633002">
    <property type="component" value="Unassembled WGS sequence"/>
</dbReference>
<proteinExistence type="predicted"/>
<name>A0ABD3I435_9MARC</name>
<feature type="region of interest" description="Disordered" evidence="1">
    <location>
        <begin position="157"/>
        <end position="250"/>
    </location>
</feature>
<feature type="compositionally biased region" description="Basic residues" evidence="1">
    <location>
        <begin position="170"/>
        <end position="182"/>
    </location>
</feature>
<dbReference type="EMBL" id="JBJQOH010000002">
    <property type="protein sequence ID" value="KAL3698026.1"/>
    <property type="molecule type" value="Genomic_DNA"/>
</dbReference>
<keyword evidence="3" id="KW-1185">Reference proteome</keyword>
<evidence type="ECO:0000256" key="1">
    <source>
        <dbReference type="SAM" id="MobiDB-lite"/>
    </source>
</evidence>
<organism evidence="2 3">
    <name type="scientific">Riccia sorocarpa</name>
    <dbReference type="NCBI Taxonomy" id="122646"/>
    <lineage>
        <taxon>Eukaryota</taxon>
        <taxon>Viridiplantae</taxon>
        <taxon>Streptophyta</taxon>
        <taxon>Embryophyta</taxon>
        <taxon>Marchantiophyta</taxon>
        <taxon>Marchantiopsida</taxon>
        <taxon>Marchantiidae</taxon>
        <taxon>Marchantiales</taxon>
        <taxon>Ricciaceae</taxon>
        <taxon>Riccia</taxon>
    </lineage>
</organism>
<reference evidence="2 3" key="1">
    <citation type="submission" date="2024-09" db="EMBL/GenBank/DDBJ databases">
        <title>Chromosome-scale assembly of Riccia sorocarpa.</title>
        <authorList>
            <person name="Paukszto L."/>
        </authorList>
    </citation>
    <scope>NUCLEOTIDE SEQUENCE [LARGE SCALE GENOMIC DNA]</scope>
    <source>
        <strain evidence="2">LP-2024</strain>
        <tissue evidence="2">Aerial parts of the thallus</tissue>
    </source>
</reference>
<gene>
    <name evidence="2" type="ORF">R1sor_012102</name>
</gene>
<sequence>MSNSQASADVQNERIDDSQENNDTSKWESPTVHTERNSPNWSISGKSEGSEDGRFQLSDIDEERNNDKTYMEARRWKKDVMKEVTSAFLLLPERTGDWEQGEVEVEHDFNFEAQMRIQTQKRKAEDCGIVFCIVDMSPSRDVFTQWLYQEVKNKAAVQAQSHDIAEKTRRKERKKEKKREARQRRADKGVSTLPAQIQQPVTSEQDISSDEDSEAEDGGMWQKANGKKSKGTAATMDTGGGWDLQNPVNI</sequence>
<dbReference type="AlphaFoldDB" id="A0ABD3I435"/>
<evidence type="ECO:0000313" key="3">
    <source>
        <dbReference type="Proteomes" id="UP001633002"/>
    </source>
</evidence>
<feature type="compositionally biased region" description="Polar residues" evidence="1">
    <location>
        <begin position="193"/>
        <end position="202"/>
    </location>
</feature>
<feature type="region of interest" description="Disordered" evidence="1">
    <location>
        <begin position="1"/>
        <end position="63"/>
    </location>
</feature>
<accession>A0ABD3I435</accession>